<dbReference type="EMBL" id="CP030139">
    <property type="protein sequence ID" value="AZB73232.1"/>
    <property type="molecule type" value="Genomic_DNA"/>
</dbReference>
<reference evidence="3 4" key="1">
    <citation type="journal article" date="2018" name="Sci. Rep.">
        <title>Genome Features and Biochemical Characteristics of a Robust, Fast Growing and Naturally Transformable Cyanobacterium Synechococcus elongatus PCC 11801 Isolated from India.</title>
        <authorList>
            <person name="Jaiswal D."/>
            <person name="Sengupta A."/>
            <person name="Sohoni S."/>
            <person name="Sengupta S."/>
            <person name="Phadnavis A.G."/>
            <person name="Pakrasi H.B."/>
            <person name="Wangikar P.P."/>
        </authorList>
    </citation>
    <scope>NUCLEOTIDE SEQUENCE [LARGE SCALE GENOMIC DNA]</scope>
    <source>
        <strain evidence="3 4">PCC 11801</strain>
    </source>
</reference>
<evidence type="ECO:0000259" key="1">
    <source>
        <dbReference type="Pfam" id="PF05099"/>
    </source>
</evidence>
<evidence type="ECO:0000313" key="3">
    <source>
        <dbReference type="EMBL" id="AZB73232.1"/>
    </source>
</evidence>
<evidence type="ECO:0000313" key="4">
    <source>
        <dbReference type="Proteomes" id="UP000267249"/>
    </source>
</evidence>
<dbReference type="Gene3D" id="1.10.3680.10">
    <property type="entry name" value="TerB-like"/>
    <property type="match status" value="1"/>
</dbReference>
<dbReference type="AlphaFoldDB" id="A0AAN1QPP5"/>
<evidence type="ECO:0000259" key="2">
    <source>
        <dbReference type="Pfam" id="PF06967"/>
    </source>
</evidence>
<dbReference type="RefSeq" id="WP_208673816.1">
    <property type="nucleotide sequence ID" value="NZ_CP030139.2"/>
</dbReference>
<organism evidence="3 4">
    <name type="scientific">Synechococcus elongatus PCC 11801</name>
    <dbReference type="NCBI Taxonomy" id="2219813"/>
    <lineage>
        <taxon>Bacteria</taxon>
        <taxon>Bacillati</taxon>
        <taxon>Cyanobacteriota</taxon>
        <taxon>Cyanophyceae</taxon>
        <taxon>Synechococcales</taxon>
        <taxon>Synechococcaceae</taxon>
        <taxon>Synechococcus</taxon>
    </lineage>
</organism>
<dbReference type="CDD" id="cd07177">
    <property type="entry name" value="terB_like"/>
    <property type="match status" value="1"/>
</dbReference>
<name>A0AAN1QPP5_SYNEL</name>
<protein>
    <submittedName>
        <fullName evidence="3">Mo-dependent nitrogenase C-terminal domain-containing protein</fullName>
    </submittedName>
</protein>
<feature type="domain" description="Co-chaperone DjlA N-terminal" evidence="1">
    <location>
        <begin position="64"/>
        <end position="110"/>
    </location>
</feature>
<dbReference type="Pfam" id="PF06967">
    <property type="entry name" value="Mo-nitro_C"/>
    <property type="match status" value="1"/>
</dbReference>
<accession>A0AAN1QPP5</accession>
<sequence>MSPAVSVDDPHLLAWLRGLLSIALADDDFEVHEQDLICGLTQEILGHPCDLQALGSISPSDLAADLGDDPERRENFLRTAVMVALADGVYTQTEATLLRQFATALSMKTDVIDALEHTRCDREAPALDAGAATVDLLAPVRHWLDDLQVHEPRLAHFLVKLIPAQCPFERDIVLFGHKLVHIPPLCKLNPLYEQLVSLRFRALCYLADDCGEDISAYCSAGSTESASSIL</sequence>
<gene>
    <name evidence="3" type="ORF">DOP62_11350</name>
</gene>
<proteinExistence type="predicted"/>
<dbReference type="InterPro" id="IPR007791">
    <property type="entry name" value="DjlA_N"/>
</dbReference>
<dbReference type="Pfam" id="PF05099">
    <property type="entry name" value="TerB"/>
    <property type="match status" value="1"/>
</dbReference>
<dbReference type="InterPro" id="IPR029024">
    <property type="entry name" value="TerB-like"/>
</dbReference>
<feature type="domain" description="Mo-dependent nitrogenase C-terminal" evidence="2">
    <location>
        <begin position="136"/>
        <end position="218"/>
    </location>
</feature>
<dbReference type="InterPro" id="IPR009717">
    <property type="entry name" value="Mo-dep_Nase_C"/>
</dbReference>
<dbReference type="SUPFAM" id="SSF158682">
    <property type="entry name" value="TerB-like"/>
    <property type="match status" value="1"/>
</dbReference>
<dbReference type="Proteomes" id="UP000267249">
    <property type="component" value="Chromosome"/>
</dbReference>